<dbReference type="AlphaFoldDB" id="A0A1R0H6Q5"/>
<dbReference type="SUPFAM" id="SSF56219">
    <property type="entry name" value="DNase I-like"/>
    <property type="match status" value="1"/>
</dbReference>
<protein>
    <submittedName>
        <fullName evidence="1">Uncharacterized protein</fullName>
    </submittedName>
</protein>
<comment type="caution">
    <text evidence="1">The sequence shown here is derived from an EMBL/GenBank/DDBJ whole genome shotgun (WGS) entry which is preliminary data.</text>
</comment>
<sequence>MTFNVSGIKNSGKELEYYLHSARPDIVAHQETFLNKKSFRYRLPGYTCIEAKTDIAKD</sequence>
<gene>
    <name evidence="1" type="ORF">AYI68_g1020</name>
</gene>
<name>A0A1R0H6Q5_9FUNG</name>
<dbReference type="EMBL" id="LSSL01000351">
    <property type="protein sequence ID" value="OLY84806.1"/>
    <property type="molecule type" value="Genomic_DNA"/>
</dbReference>
<dbReference type="OrthoDB" id="416454at2759"/>
<accession>A0A1R0H6Q5</accession>
<dbReference type="Gene3D" id="3.60.10.10">
    <property type="entry name" value="Endonuclease/exonuclease/phosphatase"/>
    <property type="match status" value="1"/>
</dbReference>
<organism evidence="1 2">
    <name type="scientific">Smittium mucronatum</name>
    <dbReference type="NCBI Taxonomy" id="133383"/>
    <lineage>
        <taxon>Eukaryota</taxon>
        <taxon>Fungi</taxon>
        <taxon>Fungi incertae sedis</taxon>
        <taxon>Zoopagomycota</taxon>
        <taxon>Kickxellomycotina</taxon>
        <taxon>Harpellomycetes</taxon>
        <taxon>Harpellales</taxon>
        <taxon>Legeriomycetaceae</taxon>
        <taxon>Smittium</taxon>
    </lineage>
</organism>
<dbReference type="InterPro" id="IPR036691">
    <property type="entry name" value="Endo/exonu/phosph_ase_sf"/>
</dbReference>
<reference evidence="1 2" key="1">
    <citation type="journal article" date="2016" name="Mol. Biol. Evol.">
        <title>Genome-Wide Survey of Gut Fungi (Harpellales) Reveals the First Horizontally Transferred Ubiquitin Gene from a Mosquito Host.</title>
        <authorList>
            <person name="Wang Y."/>
            <person name="White M.M."/>
            <person name="Kvist S."/>
            <person name="Moncalvo J.M."/>
        </authorList>
    </citation>
    <scope>NUCLEOTIDE SEQUENCE [LARGE SCALE GENOMIC DNA]</scope>
    <source>
        <strain evidence="1 2">ALG-7-W6</strain>
    </source>
</reference>
<keyword evidence="2" id="KW-1185">Reference proteome</keyword>
<evidence type="ECO:0000313" key="1">
    <source>
        <dbReference type="EMBL" id="OLY84806.1"/>
    </source>
</evidence>
<proteinExistence type="predicted"/>
<dbReference type="Proteomes" id="UP000187455">
    <property type="component" value="Unassembled WGS sequence"/>
</dbReference>
<feature type="non-terminal residue" evidence="1">
    <location>
        <position position="58"/>
    </location>
</feature>
<evidence type="ECO:0000313" key="2">
    <source>
        <dbReference type="Proteomes" id="UP000187455"/>
    </source>
</evidence>